<gene>
    <name evidence="1" type="ORF">DWW14_21050</name>
</gene>
<organism evidence="1 2">
    <name type="scientific">Bacteroides uniformis</name>
    <dbReference type="NCBI Taxonomy" id="820"/>
    <lineage>
        <taxon>Bacteria</taxon>
        <taxon>Pseudomonadati</taxon>
        <taxon>Bacteroidota</taxon>
        <taxon>Bacteroidia</taxon>
        <taxon>Bacteroidales</taxon>
        <taxon>Bacteroidaceae</taxon>
        <taxon>Bacteroides</taxon>
    </lineage>
</organism>
<reference evidence="1 2" key="1">
    <citation type="submission" date="2018-08" db="EMBL/GenBank/DDBJ databases">
        <title>A genome reference for cultivated species of the human gut microbiota.</title>
        <authorList>
            <person name="Zou Y."/>
            <person name="Xue W."/>
            <person name="Luo G."/>
        </authorList>
    </citation>
    <scope>NUCLEOTIDE SEQUENCE [LARGE SCALE GENOMIC DNA]</scope>
    <source>
        <strain evidence="1 2">AF14-42</strain>
    </source>
</reference>
<evidence type="ECO:0000313" key="1">
    <source>
        <dbReference type="EMBL" id="RGV36522.1"/>
    </source>
</evidence>
<dbReference type="EMBL" id="QRZC01000040">
    <property type="protein sequence ID" value="RGV36522.1"/>
    <property type="molecule type" value="Genomic_DNA"/>
</dbReference>
<comment type="caution">
    <text evidence="1">The sequence shown here is derived from an EMBL/GenBank/DDBJ whole genome shotgun (WGS) entry which is preliminary data.</text>
</comment>
<dbReference type="Proteomes" id="UP000285343">
    <property type="component" value="Unassembled WGS sequence"/>
</dbReference>
<accession>A0A412X6Y9</accession>
<protein>
    <submittedName>
        <fullName evidence="1">Uncharacterized protein</fullName>
    </submittedName>
</protein>
<evidence type="ECO:0000313" key="2">
    <source>
        <dbReference type="Proteomes" id="UP000285343"/>
    </source>
</evidence>
<dbReference type="RefSeq" id="WP_117947973.1">
    <property type="nucleotide sequence ID" value="NZ_QRZC01000040.1"/>
</dbReference>
<name>A0A412X6Y9_BACUN</name>
<sequence length="97" mass="10927">MELIDKDALVEYLERMGNEIYPGNDEYFLGQKTGLMKVVGVVITFPAVEEREQGCWKNGCCTVCGESAATDSHFDFIPEEEQKYCWNCGAIMDGETE</sequence>
<proteinExistence type="predicted"/>
<dbReference type="AlphaFoldDB" id="A0A412X6Y9"/>